<proteinExistence type="predicted"/>
<reference evidence="1" key="1">
    <citation type="journal article" date="2020" name="Ecol. Evol.">
        <title>Genome structure and content of the rice root-knot nematode (Meloidogyne graminicola).</title>
        <authorList>
            <person name="Phan N.T."/>
            <person name="Danchin E.G.J."/>
            <person name="Klopp C."/>
            <person name="Perfus-Barbeoch L."/>
            <person name="Kozlowski D.K."/>
            <person name="Koutsovoulos G.D."/>
            <person name="Lopez-Roques C."/>
            <person name="Bouchez O."/>
            <person name="Zahm M."/>
            <person name="Besnard G."/>
            <person name="Bellafiore S."/>
        </authorList>
    </citation>
    <scope>NUCLEOTIDE SEQUENCE</scope>
    <source>
        <strain evidence="1">VN-18</strain>
    </source>
</reference>
<dbReference type="EMBL" id="JABEBT010000102">
    <property type="protein sequence ID" value="KAF7632433.1"/>
    <property type="molecule type" value="Genomic_DNA"/>
</dbReference>
<name>A0A8S9ZGJ3_9BILA</name>
<evidence type="ECO:0000313" key="1">
    <source>
        <dbReference type="EMBL" id="KAF7632433.1"/>
    </source>
</evidence>
<dbReference type="Proteomes" id="UP000605970">
    <property type="component" value="Unassembled WGS sequence"/>
</dbReference>
<organism evidence="1 2">
    <name type="scientific">Meloidogyne graminicola</name>
    <dbReference type="NCBI Taxonomy" id="189291"/>
    <lineage>
        <taxon>Eukaryota</taxon>
        <taxon>Metazoa</taxon>
        <taxon>Ecdysozoa</taxon>
        <taxon>Nematoda</taxon>
        <taxon>Chromadorea</taxon>
        <taxon>Rhabditida</taxon>
        <taxon>Tylenchina</taxon>
        <taxon>Tylenchomorpha</taxon>
        <taxon>Tylenchoidea</taxon>
        <taxon>Meloidogynidae</taxon>
        <taxon>Meloidogyninae</taxon>
        <taxon>Meloidogyne</taxon>
    </lineage>
</organism>
<accession>A0A8S9ZGJ3</accession>
<gene>
    <name evidence="1" type="ORF">Mgra_00008127</name>
</gene>
<sequence length="585" mass="70533">MCKEPTDKHTINLINLYKNYLNKSYSNNELNKEDELKNNNLLIMESVFWRYKYFIEQLTIKGNEVLTNEDALNYFLNFTKDSGYNGDFIWNDKISEKYIEFLQKGFELINLNKLNEENIRKRLCIVHSFVNKWVNDIVLRDNQLWSAMMNISLGLPINENSNSEQQNEINCSNKKHLKKIAEMYINDRIEQIKDIHRFNIEILISISGSFVEFLIEINTKTKLFNFIGPKNFGNLEERYAQIFQIWNMEENYHWYLYKQIIGIKRENNEEEEDYEEEEDDDNNEHECRLSKALLFKKLIEFKKILLTKVSNINLLNKLRETINKIENNIYDVIIDSILPLNILIKFIKIFREELNNKNNNNWDKFNNLLLKNLNEIKNNNLFNLNETFKEIREILKNEHVKYLNNKFEKEDKLINKLRNELGLKIKILLLFNNDEIEYKKFCDKFGLINYNIFRSKEQLGKHYLNAIGTKNYKKKKANILSAHLFVWYTWMENLIYSKNNWGCCQFKKLIENTWEYSKIQIYNKYDVLYDKDNNNDLYSLKEIFFGLFKARKYLIEIKMAESKNGGLLVRVIIFLYLIRLGKYFI</sequence>
<dbReference type="OrthoDB" id="5909175at2759"/>
<keyword evidence="2" id="KW-1185">Reference proteome</keyword>
<dbReference type="AlphaFoldDB" id="A0A8S9ZGJ3"/>
<protein>
    <submittedName>
        <fullName evidence="1">Uncharacterized protein</fullName>
    </submittedName>
</protein>
<comment type="caution">
    <text evidence="1">The sequence shown here is derived from an EMBL/GenBank/DDBJ whole genome shotgun (WGS) entry which is preliminary data.</text>
</comment>
<evidence type="ECO:0000313" key="2">
    <source>
        <dbReference type="Proteomes" id="UP000605970"/>
    </source>
</evidence>